<sequence>MERGKPIVIIEHLEEYISIWLFLEYRSSSLIYGKEYLWFTNIPFKYNRLLSKYGRVFNKSIIELINDQFIKSNEVIILDPSSSKNLEYGDLIKYKYVVIGGIMGDHPPRGRTKKLISDKLPVVETRKIGDKQYSIDGSVYYVNYMWNHRDMSSYRYVDGVELTGESGSIYLPYRYPLEEGKPRITPGLVDYLLYGKLHDSIRREIFEENVE</sequence>
<dbReference type="CDD" id="cd18090">
    <property type="entry name" value="Arginine_MT_Sfm1"/>
    <property type="match status" value="1"/>
</dbReference>
<name>A0A7C4HCU0_STAMA</name>
<dbReference type="PANTHER" id="PTHR35517">
    <property type="entry name" value="PROTEIN ARGININE N-METHYLTRANSFERASE SFM1"/>
    <property type="match status" value="1"/>
</dbReference>
<dbReference type="EMBL" id="DTBJ01000010">
    <property type="protein sequence ID" value="HGM58104.1"/>
    <property type="molecule type" value="Genomic_DNA"/>
</dbReference>
<comment type="caution">
    <text evidence="1">The sequence shown here is derived from an EMBL/GenBank/DDBJ whole genome shotgun (WGS) entry which is preliminary data.</text>
</comment>
<organism evidence="1">
    <name type="scientific">Staphylothermus marinus</name>
    <dbReference type="NCBI Taxonomy" id="2280"/>
    <lineage>
        <taxon>Archaea</taxon>
        <taxon>Thermoproteota</taxon>
        <taxon>Thermoprotei</taxon>
        <taxon>Desulfurococcales</taxon>
        <taxon>Desulfurococcaceae</taxon>
        <taxon>Staphylothermus</taxon>
    </lineage>
</organism>
<dbReference type="AlphaFoldDB" id="A0A7C4HCU0"/>
<reference evidence="1" key="1">
    <citation type="journal article" date="2020" name="mSystems">
        <title>Genome- and Community-Level Interaction Insights into Carbon Utilization and Element Cycling Functions of Hydrothermarchaeota in Hydrothermal Sediment.</title>
        <authorList>
            <person name="Zhou Z."/>
            <person name="Liu Y."/>
            <person name="Xu W."/>
            <person name="Pan J."/>
            <person name="Luo Z.H."/>
            <person name="Li M."/>
        </authorList>
    </citation>
    <scope>NUCLEOTIDE SEQUENCE [LARGE SCALE GENOMIC DNA]</scope>
    <source>
        <strain evidence="1">SpSt-642</strain>
    </source>
</reference>
<accession>A0A7C4HCU0</accession>
<dbReference type="InterPro" id="IPR007364">
    <property type="entry name" value="SFM1-like"/>
</dbReference>
<gene>
    <name evidence="1" type="ORF">ENU14_00720</name>
</gene>
<protein>
    <submittedName>
        <fullName evidence="1">Uncharacterized protein</fullName>
    </submittedName>
</protein>
<dbReference type="Pfam" id="PF04252">
    <property type="entry name" value="SFM1-like"/>
    <property type="match status" value="1"/>
</dbReference>
<evidence type="ECO:0000313" key="1">
    <source>
        <dbReference type="EMBL" id="HGM58104.1"/>
    </source>
</evidence>
<dbReference type="GO" id="GO:0035241">
    <property type="term" value="F:protein-arginine omega-N monomethyltransferase activity"/>
    <property type="evidence" value="ECO:0007669"/>
    <property type="project" value="TreeGrafter"/>
</dbReference>
<proteinExistence type="predicted"/>
<dbReference type="PANTHER" id="PTHR35517:SF1">
    <property type="entry name" value="PROTEIN ARGININE N-METHYLTRANSFERASE SFM1"/>
    <property type="match status" value="1"/>
</dbReference>